<protein>
    <submittedName>
        <fullName evidence="1">Uncharacterized protein</fullName>
    </submittedName>
</protein>
<sequence length="44" mass="5009">MNATLSQLAAHHRDAQTRLQGHADYDLARAEINMNQAERTMQTK</sequence>
<name>G4U0Q8_SERID</name>
<keyword evidence="2" id="KW-1185">Reference proteome</keyword>
<evidence type="ECO:0000313" key="1">
    <source>
        <dbReference type="EMBL" id="CCA77151.1"/>
    </source>
</evidence>
<reference evidence="1 2" key="1">
    <citation type="journal article" date="2011" name="PLoS Pathog.">
        <title>Endophytic Life Strategies Decoded by Genome and Transcriptome Analyses of the Mutualistic Root Symbiont Piriformospora indica.</title>
        <authorList>
            <person name="Zuccaro A."/>
            <person name="Lahrmann U."/>
            <person name="Guldener U."/>
            <person name="Langen G."/>
            <person name="Pfiffi S."/>
            <person name="Biedenkopf D."/>
            <person name="Wong P."/>
            <person name="Samans B."/>
            <person name="Grimm C."/>
            <person name="Basiewicz M."/>
            <person name="Murat C."/>
            <person name="Martin F."/>
            <person name="Kogel K.H."/>
        </authorList>
    </citation>
    <scope>NUCLEOTIDE SEQUENCE [LARGE SCALE GENOMIC DNA]</scope>
    <source>
        <strain evidence="1 2">DSM 11827</strain>
    </source>
</reference>
<dbReference type="HOGENOM" id="CLU_3224805_0_0_1"/>
<organism evidence="1 2">
    <name type="scientific">Serendipita indica (strain DSM 11827)</name>
    <name type="common">Root endophyte fungus</name>
    <name type="synonym">Piriformospora indica</name>
    <dbReference type="NCBI Taxonomy" id="1109443"/>
    <lineage>
        <taxon>Eukaryota</taxon>
        <taxon>Fungi</taxon>
        <taxon>Dikarya</taxon>
        <taxon>Basidiomycota</taxon>
        <taxon>Agaricomycotina</taxon>
        <taxon>Agaricomycetes</taxon>
        <taxon>Sebacinales</taxon>
        <taxon>Serendipitaceae</taxon>
        <taxon>Serendipita</taxon>
    </lineage>
</organism>
<accession>G4U0Q8</accession>
<dbReference type="AlphaFoldDB" id="G4U0Q8"/>
<evidence type="ECO:0000313" key="2">
    <source>
        <dbReference type="Proteomes" id="UP000007148"/>
    </source>
</evidence>
<proteinExistence type="predicted"/>
<comment type="caution">
    <text evidence="1">The sequence shown here is derived from an EMBL/GenBank/DDBJ whole genome shotgun (WGS) entry which is preliminary data.</text>
</comment>
<dbReference type="Proteomes" id="UP000007148">
    <property type="component" value="Unassembled WGS sequence"/>
</dbReference>
<dbReference type="InParanoid" id="G4U0Q8"/>
<gene>
    <name evidence="1" type="ORF">PIIN_11134</name>
</gene>
<dbReference type="EMBL" id="CAFZ01001315">
    <property type="protein sequence ID" value="CCA77151.1"/>
    <property type="molecule type" value="Genomic_DNA"/>
</dbReference>